<proteinExistence type="predicted"/>
<dbReference type="Proteomes" id="UP001230649">
    <property type="component" value="Unassembled WGS sequence"/>
</dbReference>
<name>A0ACC2VT82_9TREE</name>
<evidence type="ECO:0000313" key="1">
    <source>
        <dbReference type="EMBL" id="KAJ9101657.1"/>
    </source>
</evidence>
<protein>
    <submittedName>
        <fullName evidence="1">Uncharacterized protein</fullName>
    </submittedName>
</protein>
<evidence type="ECO:0000313" key="2">
    <source>
        <dbReference type="Proteomes" id="UP001230649"/>
    </source>
</evidence>
<reference evidence="1" key="1">
    <citation type="submission" date="2023-04" db="EMBL/GenBank/DDBJ databases">
        <title>Draft Genome sequencing of Naganishia species isolated from polar environments using Oxford Nanopore Technology.</title>
        <authorList>
            <person name="Leo P."/>
            <person name="Venkateswaran K."/>
        </authorList>
    </citation>
    <scope>NUCLEOTIDE SEQUENCE</scope>
    <source>
        <strain evidence="1">MNA-CCFEE 5262</strain>
    </source>
</reference>
<dbReference type="EMBL" id="JASBWS010000068">
    <property type="protein sequence ID" value="KAJ9101657.1"/>
    <property type="molecule type" value="Genomic_DNA"/>
</dbReference>
<accession>A0ACC2VT82</accession>
<organism evidence="1 2">
    <name type="scientific">Naganishia adeliensis</name>
    <dbReference type="NCBI Taxonomy" id="92952"/>
    <lineage>
        <taxon>Eukaryota</taxon>
        <taxon>Fungi</taxon>
        <taxon>Dikarya</taxon>
        <taxon>Basidiomycota</taxon>
        <taxon>Agaricomycotina</taxon>
        <taxon>Tremellomycetes</taxon>
        <taxon>Filobasidiales</taxon>
        <taxon>Filobasidiaceae</taxon>
        <taxon>Naganishia</taxon>
    </lineage>
</organism>
<sequence length="622" mass="66580">MYSTRNARYLRISSWTVLPLYLYLDERHVGWMNDDDTTSRLGRSSAKVGLPLVIACMGVDPWRKAVEEVSCGGSEYGQEINSRGASWRHLPVRILLSENRYTARRALEIVRKGARGKPKIEPPSSAVGKRRRPAKSQTPAESGPAPKRPARSVRSGSRVNYNEDLLVSPDPSSPLLQLEESEPAPAQTQPARTSHASSGVTHNDNLLVSPDSSSPLLPIDQETETPPLAQVSEEPLFFASGNDDVPGSPLVQVKAEPLDPSEPPGLPVRSEAEREEMRAGAHESLGRTGMPTGFEDPSIDSGEREQQGSDEELVTFRPVEDEEEEGKDLKGDVKPSLRLSYKGFSIASRHLVLIIEPYPSTTTTTHKSSYARSTYSRSMSRATGVERDTPGSMTMGLLGRGDTPLVPNSRRGGTGSVFPTPGPGTSVAPGQTPIPNSRSGGATPFARPSATPARSIRNASRTPLFRDMTPMSEFGDAPRGTGGLFADDGSSEEEEEAEWRKRVRGSSYAPWRGASVLDGAEQRGPAGPMPSQRRMVTDSDDSDDIDAEVLEDDDDAEEVAQARRLMALSQRLQGNTSGRAGAVGSSTTALGVEAGELGGGDDDDAFGEGGNGFDEDVGGADG</sequence>
<gene>
    <name evidence="1" type="ORF">QFC20_005190</name>
</gene>
<comment type="caution">
    <text evidence="1">The sequence shown here is derived from an EMBL/GenBank/DDBJ whole genome shotgun (WGS) entry which is preliminary data.</text>
</comment>
<keyword evidence="2" id="KW-1185">Reference proteome</keyword>